<dbReference type="Gene3D" id="3.40.50.720">
    <property type="entry name" value="NAD(P)-binding Rossmann-like Domain"/>
    <property type="match status" value="1"/>
</dbReference>
<dbReference type="SUPFAM" id="SSF50129">
    <property type="entry name" value="GroES-like"/>
    <property type="match status" value="1"/>
</dbReference>
<sequence length="351" mass="39192">MINRPSSMKRFGFTCETPYPQLIEEDIMVPKPGEHDLLIEVVALSINPVDTKRREIVKEKTFTVLGYDSVGYVREMGSAVKDFKLNDRVYYAGTTQREGSQQEYQIVDARIVAKAPKNLSDEAAAGIPLTALTAYELLFEKFQLVPQEKANEGKELLVINGGGGVGSIMTQLAKWTGMKVYATASPQNFGWLEKNGVDVPIDYHHSLYDQLKQAGSDGVDYIAVLYDIESYLPEIKKIIQPLGHIGMIVNTKEKIDWNEYKNDSISFHWEYVFTKTDHNKEIATQGAILETLTKLFEENKLHSHVTTVYSDGINRASLEQAMKLVSEGGQQGKVVLSGGFKTSGSLDLQDI</sequence>
<dbReference type="GO" id="GO:0008270">
    <property type="term" value="F:zinc ion binding"/>
    <property type="evidence" value="ECO:0007669"/>
    <property type="project" value="InterPro"/>
</dbReference>
<dbReference type="PROSITE" id="PS01162">
    <property type="entry name" value="QOR_ZETA_CRYSTAL"/>
    <property type="match status" value="1"/>
</dbReference>
<dbReference type="PANTHER" id="PTHR43482:SF1">
    <property type="entry name" value="PROTEIN AST1-RELATED"/>
    <property type="match status" value="1"/>
</dbReference>
<dbReference type="InterPro" id="IPR011032">
    <property type="entry name" value="GroES-like_sf"/>
</dbReference>
<feature type="domain" description="Enoyl reductase (ER)" evidence="1">
    <location>
        <begin position="14"/>
        <end position="336"/>
    </location>
</feature>
<proteinExistence type="predicted"/>
<dbReference type="InterPro" id="IPR002364">
    <property type="entry name" value="Quin_OxRdtase/zeta-crystal_CS"/>
</dbReference>
<organism evidence="2 3">
    <name type="scientific">Enterococcus mundtii</name>
    <dbReference type="NCBI Taxonomy" id="53346"/>
    <lineage>
        <taxon>Bacteria</taxon>
        <taxon>Bacillati</taxon>
        <taxon>Bacillota</taxon>
        <taxon>Bacilli</taxon>
        <taxon>Lactobacillales</taxon>
        <taxon>Enterococcaceae</taxon>
        <taxon>Enterococcus</taxon>
    </lineage>
</organism>
<dbReference type="CDD" id="cd08252">
    <property type="entry name" value="AL_MDR"/>
    <property type="match status" value="1"/>
</dbReference>
<dbReference type="InterPro" id="IPR020843">
    <property type="entry name" value="ER"/>
</dbReference>
<dbReference type="InterPro" id="IPR052585">
    <property type="entry name" value="Lipid_raft_assoc_Zn_ADH"/>
</dbReference>
<dbReference type="SMART" id="SM00829">
    <property type="entry name" value="PKS_ER"/>
    <property type="match status" value="1"/>
</dbReference>
<dbReference type="PANTHER" id="PTHR43482">
    <property type="entry name" value="PROTEIN AST1-RELATED"/>
    <property type="match status" value="1"/>
</dbReference>
<dbReference type="InterPro" id="IPR014182">
    <property type="entry name" value="ADH_Zn_typ-1"/>
</dbReference>
<name>A0A242KYS6_ENTMU</name>
<dbReference type="InterPro" id="IPR036291">
    <property type="entry name" value="NAD(P)-bd_dom_sf"/>
</dbReference>
<comment type="caution">
    <text evidence="2">The sequence shown here is derived from an EMBL/GenBank/DDBJ whole genome shotgun (WGS) entry which is preliminary data.</text>
</comment>
<protein>
    <recommendedName>
        <fullName evidence="1">Enoyl reductase (ER) domain-containing protein</fullName>
    </recommendedName>
</protein>
<gene>
    <name evidence="2" type="ORF">A5802_000755</name>
</gene>
<dbReference type="Gene3D" id="3.90.180.10">
    <property type="entry name" value="Medium-chain alcohol dehydrogenases, catalytic domain"/>
    <property type="match status" value="1"/>
</dbReference>
<dbReference type="GO" id="GO:0016491">
    <property type="term" value="F:oxidoreductase activity"/>
    <property type="evidence" value="ECO:0007669"/>
    <property type="project" value="InterPro"/>
</dbReference>
<accession>A0A242KYS6</accession>
<dbReference type="SUPFAM" id="SSF51735">
    <property type="entry name" value="NAD(P)-binding Rossmann-fold domains"/>
    <property type="match status" value="1"/>
</dbReference>
<dbReference type="RefSeq" id="WP_086334569.1">
    <property type="nucleotide sequence ID" value="NZ_CABHEA010000006.1"/>
</dbReference>
<dbReference type="InterPro" id="IPR013154">
    <property type="entry name" value="ADH-like_N"/>
</dbReference>
<evidence type="ECO:0000313" key="3">
    <source>
        <dbReference type="Proteomes" id="UP000195024"/>
    </source>
</evidence>
<dbReference type="Pfam" id="PF13602">
    <property type="entry name" value="ADH_zinc_N_2"/>
    <property type="match status" value="1"/>
</dbReference>
<evidence type="ECO:0000259" key="1">
    <source>
        <dbReference type="SMART" id="SM00829"/>
    </source>
</evidence>
<evidence type="ECO:0000313" key="2">
    <source>
        <dbReference type="EMBL" id="OTP27021.1"/>
    </source>
</evidence>
<dbReference type="AlphaFoldDB" id="A0A242KYS6"/>
<dbReference type="Proteomes" id="UP000195024">
    <property type="component" value="Unassembled WGS sequence"/>
</dbReference>
<dbReference type="EMBL" id="NGMS01000001">
    <property type="protein sequence ID" value="OTP27021.1"/>
    <property type="molecule type" value="Genomic_DNA"/>
</dbReference>
<dbReference type="Pfam" id="PF08240">
    <property type="entry name" value="ADH_N"/>
    <property type="match status" value="1"/>
</dbReference>
<reference evidence="2 3" key="1">
    <citation type="submission" date="2017-05" db="EMBL/GenBank/DDBJ databases">
        <title>The Genome Sequence of Enterococcus mundtii 6B1_DIV0119.</title>
        <authorList>
            <consortium name="The Broad Institute Genomics Platform"/>
            <consortium name="The Broad Institute Genomic Center for Infectious Diseases"/>
            <person name="Earl A."/>
            <person name="Manson A."/>
            <person name="Schwartman J."/>
            <person name="Gilmore M."/>
            <person name="Abouelleil A."/>
            <person name="Cao P."/>
            <person name="Chapman S."/>
            <person name="Cusick C."/>
            <person name="Shea T."/>
            <person name="Young S."/>
            <person name="Neafsey D."/>
            <person name="Nusbaum C."/>
            <person name="Birren B."/>
        </authorList>
    </citation>
    <scope>NUCLEOTIDE SEQUENCE [LARGE SCALE GENOMIC DNA]</scope>
    <source>
        <strain evidence="2 3">6B1_DIV0119</strain>
    </source>
</reference>